<sequence>MAGFCDYLLFSALVDICNDIYDAREGICKGAVIGAGGAVTLTFTPALLALFGFTSAGIAAGSIAAKLMSYFAVWNGGGLAAGSLVSFLQSLGATGVTGTAAGVVGTFGGWLGWLLSYICEPTPNPDPKPRPMCYCHLSLVPTGRKIYPEKVYSKTKLLIFFKNVRHTYTTVNSIK</sequence>
<dbReference type="AlphaFoldDB" id="A0AAV1GIH3"/>
<evidence type="ECO:0000256" key="1">
    <source>
        <dbReference type="ARBA" id="ARBA00004141"/>
    </source>
</evidence>
<organism evidence="7 8">
    <name type="scientific">Xyrichtys novacula</name>
    <name type="common">Pearly razorfish</name>
    <name type="synonym">Hemipteronotus novacula</name>
    <dbReference type="NCBI Taxonomy" id="13765"/>
    <lineage>
        <taxon>Eukaryota</taxon>
        <taxon>Metazoa</taxon>
        <taxon>Chordata</taxon>
        <taxon>Craniata</taxon>
        <taxon>Vertebrata</taxon>
        <taxon>Euteleostomi</taxon>
        <taxon>Actinopterygii</taxon>
        <taxon>Neopterygii</taxon>
        <taxon>Teleostei</taxon>
        <taxon>Neoteleostei</taxon>
        <taxon>Acanthomorphata</taxon>
        <taxon>Eupercaria</taxon>
        <taxon>Labriformes</taxon>
        <taxon>Labridae</taxon>
        <taxon>Xyrichtys</taxon>
    </lineage>
</organism>
<dbReference type="GO" id="GO:0031966">
    <property type="term" value="C:mitochondrial membrane"/>
    <property type="evidence" value="ECO:0007669"/>
    <property type="project" value="TreeGrafter"/>
</dbReference>
<dbReference type="InterPro" id="IPR009311">
    <property type="entry name" value="IFI6/IFI27-like"/>
</dbReference>
<dbReference type="Gene3D" id="6.10.110.10">
    <property type="match status" value="1"/>
</dbReference>
<dbReference type="Pfam" id="PF06140">
    <property type="entry name" value="Ifi-6-16"/>
    <property type="match status" value="1"/>
</dbReference>
<evidence type="ECO:0000256" key="3">
    <source>
        <dbReference type="ARBA" id="ARBA00022692"/>
    </source>
</evidence>
<evidence type="ECO:0000313" key="8">
    <source>
        <dbReference type="Proteomes" id="UP001178508"/>
    </source>
</evidence>
<protein>
    <submittedName>
        <fullName evidence="7">Interferon alpha-inducible protein 27, mitochondrial-like</fullName>
    </submittedName>
</protein>
<evidence type="ECO:0000313" key="7">
    <source>
        <dbReference type="EMBL" id="CAJ1073851.1"/>
    </source>
</evidence>
<evidence type="ECO:0000256" key="5">
    <source>
        <dbReference type="ARBA" id="ARBA00023136"/>
    </source>
</evidence>
<keyword evidence="5 6" id="KW-0472">Membrane</keyword>
<keyword evidence="3 6" id="KW-0812">Transmembrane</keyword>
<feature type="transmembrane region" description="Helical" evidence="6">
    <location>
        <begin position="72"/>
        <end position="92"/>
    </location>
</feature>
<feature type="transmembrane region" description="Helical" evidence="6">
    <location>
        <begin position="98"/>
        <end position="119"/>
    </location>
</feature>
<dbReference type="PANTHER" id="PTHR16932">
    <property type="entry name" value="INTERFERON ALPHA-INDUCIBLE PROTEIN 27"/>
    <property type="match status" value="1"/>
</dbReference>
<comment type="subcellular location">
    <subcellularLocation>
        <location evidence="1">Membrane</location>
        <topology evidence="1">Multi-pass membrane protein</topology>
    </subcellularLocation>
</comment>
<evidence type="ECO:0000256" key="6">
    <source>
        <dbReference type="SAM" id="Phobius"/>
    </source>
</evidence>
<dbReference type="GO" id="GO:0097193">
    <property type="term" value="P:intrinsic apoptotic signaling pathway"/>
    <property type="evidence" value="ECO:0007669"/>
    <property type="project" value="TreeGrafter"/>
</dbReference>
<accession>A0AAV1GIH3</accession>
<comment type="similarity">
    <text evidence="2">Belongs to the IFI6/IFI27 family.</text>
</comment>
<dbReference type="PANTHER" id="PTHR16932:SF37">
    <property type="entry name" value="ISG12-1 PROTEIN-RELATED"/>
    <property type="match status" value="1"/>
</dbReference>
<evidence type="ECO:0000256" key="4">
    <source>
        <dbReference type="ARBA" id="ARBA00022989"/>
    </source>
</evidence>
<proteinExistence type="inferred from homology"/>
<reference evidence="7" key="1">
    <citation type="submission" date="2023-08" db="EMBL/GenBank/DDBJ databases">
        <authorList>
            <person name="Alioto T."/>
            <person name="Alioto T."/>
            <person name="Gomez Garrido J."/>
        </authorList>
    </citation>
    <scope>NUCLEOTIDE SEQUENCE</scope>
</reference>
<feature type="transmembrane region" description="Helical" evidence="6">
    <location>
        <begin position="46"/>
        <end position="65"/>
    </location>
</feature>
<dbReference type="GO" id="GO:0001836">
    <property type="term" value="P:release of cytochrome c from mitochondria"/>
    <property type="evidence" value="ECO:0007669"/>
    <property type="project" value="TreeGrafter"/>
</dbReference>
<dbReference type="Proteomes" id="UP001178508">
    <property type="component" value="Chromosome 15"/>
</dbReference>
<name>A0AAV1GIH3_XYRNO</name>
<dbReference type="EMBL" id="OY660878">
    <property type="protein sequence ID" value="CAJ1073851.1"/>
    <property type="molecule type" value="Genomic_DNA"/>
</dbReference>
<dbReference type="InterPro" id="IPR038213">
    <property type="entry name" value="IFI6/IFI27-like_sf"/>
</dbReference>
<evidence type="ECO:0000256" key="2">
    <source>
        <dbReference type="ARBA" id="ARBA00007262"/>
    </source>
</evidence>
<keyword evidence="8" id="KW-1185">Reference proteome</keyword>
<gene>
    <name evidence="7" type="ORF">XNOV1_A027710</name>
</gene>
<keyword evidence="4 6" id="KW-1133">Transmembrane helix</keyword>